<evidence type="ECO:0000259" key="2">
    <source>
        <dbReference type="Pfam" id="PF02720"/>
    </source>
</evidence>
<comment type="caution">
    <text evidence="3">The sequence shown here is derived from an EMBL/GenBank/DDBJ whole genome shotgun (WGS) entry which is preliminary data.</text>
</comment>
<reference evidence="3 4" key="1">
    <citation type="submission" date="2019-06" db="EMBL/GenBank/DDBJ databases">
        <title>Sequencing the genomes of 1000 actinobacteria strains.</title>
        <authorList>
            <person name="Klenk H.-P."/>
        </authorList>
    </citation>
    <scope>NUCLEOTIDE SEQUENCE [LARGE SCALE GENOMIC DNA]</scope>
    <source>
        <strain evidence="3 4">DSM 17305</strain>
    </source>
</reference>
<dbReference type="PANTHER" id="PTHR13361">
    <property type="entry name" value="WW DOMAIN-BINDING PROTEIN 11"/>
    <property type="match status" value="1"/>
</dbReference>
<feature type="compositionally biased region" description="Low complexity" evidence="1">
    <location>
        <begin position="787"/>
        <end position="796"/>
    </location>
</feature>
<dbReference type="Proteomes" id="UP000316298">
    <property type="component" value="Unassembled WGS sequence"/>
</dbReference>
<proteinExistence type="predicted"/>
<dbReference type="CDD" id="cd00085">
    <property type="entry name" value="HNHc"/>
    <property type="match status" value="1"/>
</dbReference>
<dbReference type="EMBL" id="VFMM01000004">
    <property type="protein sequence ID" value="TQJ00216.1"/>
    <property type="molecule type" value="Genomic_DNA"/>
</dbReference>
<feature type="compositionally biased region" description="Gly residues" evidence="1">
    <location>
        <begin position="451"/>
        <end position="461"/>
    </location>
</feature>
<feature type="region of interest" description="Disordered" evidence="1">
    <location>
        <begin position="298"/>
        <end position="382"/>
    </location>
</feature>
<evidence type="ECO:0000256" key="1">
    <source>
        <dbReference type="SAM" id="MobiDB-lite"/>
    </source>
</evidence>
<feature type="region of interest" description="Disordered" evidence="1">
    <location>
        <begin position="1"/>
        <end position="20"/>
    </location>
</feature>
<dbReference type="Pfam" id="PF02720">
    <property type="entry name" value="DUF222"/>
    <property type="match status" value="1"/>
</dbReference>
<evidence type="ECO:0000313" key="3">
    <source>
        <dbReference type="EMBL" id="TQJ00216.1"/>
    </source>
</evidence>
<feature type="compositionally biased region" description="Basic and acidic residues" evidence="1">
    <location>
        <begin position="492"/>
        <end position="507"/>
    </location>
</feature>
<feature type="compositionally biased region" description="Basic and acidic residues" evidence="1">
    <location>
        <begin position="466"/>
        <end position="481"/>
    </location>
</feature>
<feature type="domain" description="DUF222" evidence="2">
    <location>
        <begin position="146"/>
        <end position="275"/>
    </location>
</feature>
<evidence type="ECO:0000313" key="4">
    <source>
        <dbReference type="Proteomes" id="UP000316298"/>
    </source>
</evidence>
<accession>A0A542DAX0</accession>
<feature type="region of interest" description="Disordered" evidence="1">
    <location>
        <begin position="699"/>
        <end position="803"/>
    </location>
</feature>
<sequence length="803" mass="86275">MMATMTNRAPGRSTLGDSYLPSDEMYDDVWDPDLHDELPPMSRVEAFEWQEWAGVEQDEAERVMLRLKAPAWVFLPPGAELAAALEELRPQCESPVALIEAMKAAARIESWAAAIKNAVMASFVRQRKAQASEIPRPTQIDSSGRPIDPERSWAAEIAAALHLAPTTASRHIETALHLTSTLTATHTALRCGALTLSKALAISEATRSLPTDAARAVEAHVLRRAPGQTHKNLNTSLRRQVAKHTTTQDADNHRAALADRTCKIVPLPDGMAGLWVVHTAPKIQQMWIVIQAMADLSKRPTPPNTATRPENSSPPPPERPPSRTHVNGHGYPARPTRPQPTEATPKPETTPPTEHAASPTHATPTSSTRQRQSPRNPDDTSQAMDAIDALDAEESMQAAHAVDARHAGNATRAGNACDADNAGEAGQARNAGHTRDARQAGHIGQAERIGHIGGTTHGENGGEVENAGKAERAGNATRDENAWDADNPGEAGHARNAEDAGEARDADESTGSSDWVGSAESDRNVRLAPQRRADVIADLFEHMLHNGLDWLGRRLPDQHRRRPHIEVLVPITTLLGVDDEPCELTGYGPIPAEMARHIATDGTWRRLLTDPTSGAVLEASTTRHDPGALVTETLLARHPVCAWPGCDRISRECDRDHAIPFARSGQTTLTGMIPYCEYHHVIKDTPTWGWNATPHPDGSITLTTPTGHRYTTVPPARGPIAHTPTPPPPQPSPSPTGDPASKDPRPTPGAPHAHAPAKTQPSGPAEPQISTAHLLCEQAPPPPSAPSPAQIPSRQPMAGPPPF</sequence>
<feature type="compositionally biased region" description="Pro residues" evidence="1">
    <location>
        <begin position="724"/>
        <end position="736"/>
    </location>
</feature>
<organism evidence="3 4">
    <name type="scientific">Kribbella jejuensis</name>
    <dbReference type="NCBI Taxonomy" id="236068"/>
    <lineage>
        <taxon>Bacteria</taxon>
        <taxon>Bacillati</taxon>
        <taxon>Actinomycetota</taxon>
        <taxon>Actinomycetes</taxon>
        <taxon>Propionibacteriales</taxon>
        <taxon>Kribbellaceae</taxon>
        <taxon>Kribbella</taxon>
    </lineage>
</organism>
<feature type="compositionally biased region" description="Polar residues" evidence="1">
    <location>
        <begin position="369"/>
        <end position="382"/>
    </location>
</feature>
<name>A0A542DAX0_9ACTN</name>
<dbReference type="InterPro" id="IPR003870">
    <property type="entry name" value="DUF222"/>
</dbReference>
<feature type="compositionally biased region" description="Low complexity" evidence="1">
    <location>
        <begin position="340"/>
        <end position="368"/>
    </location>
</feature>
<feature type="region of interest" description="Disordered" evidence="1">
    <location>
        <begin position="394"/>
        <end position="522"/>
    </location>
</feature>
<dbReference type="InterPro" id="IPR003615">
    <property type="entry name" value="HNH_nuc"/>
</dbReference>
<protein>
    <submittedName>
        <fullName evidence="3">Uncharacterized protein DUF222</fullName>
    </submittedName>
</protein>
<dbReference type="RefSeq" id="WP_141862786.1">
    <property type="nucleotide sequence ID" value="NZ_BAAAKA010000031.1"/>
</dbReference>
<keyword evidence="4" id="KW-1185">Reference proteome</keyword>
<dbReference type="PANTHER" id="PTHR13361:SF1">
    <property type="entry name" value="WW DOMAIN-BINDING PROTEIN 11"/>
    <property type="match status" value="1"/>
</dbReference>
<dbReference type="OrthoDB" id="3576300at2"/>
<gene>
    <name evidence="3" type="ORF">FB475_7210</name>
</gene>
<dbReference type="AlphaFoldDB" id="A0A542DAX0"/>